<dbReference type="Pfam" id="PF23539">
    <property type="entry name" value="DUF7134"/>
    <property type="match status" value="1"/>
</dbReference>
<gene>
    <name evidence="11" type="ORF">ACFYXQ_32830</name>
</gene>
<evidence type="ECO:0000256" key="6">
    <source>
        <dbReference type="ARBA" id="ARBA00022777"/>
    </source>
</evidence>
<comment type="catalytic activity">
    <reaction evidence="1">
        <text>ATP + protein L-histidine = ADP + protein N-phospho-L-histidine.</text>
        <dbReference type="EC" id="2.7.13.3"/>
    </reaction>
</comment>
<dbReference type="PANTHER" id="PTHR24421">
    <property type="entry name" value="NITRATE/NITRITE SENSOR PROTEIN NARX-RELATED"/>
    <property type="match status" value="1"/>
</dbReference>
<accession>A0ABW6SA71</accession>
<keyword evidence="7" id="KW-0067">ATP-binding</keyword>
<dbReference type="InterPro" id="IPR050482">
    <property type="entry name" value="Sensor_HK_TwoCompSys"/>
</dbReference>
<dbReference type="Pfam" id="PF02518">
    <property type="entry name" value="HATPase_c"/>
    <property type="match status" value="1"/>
</dbReference>
<keyword evidence="9" id="KW-0472">Membrane</keyword>
<evidence type="ECO:0000259" key="10">
    <source>
        <dbReference type="SMART" id="SM00387"/>
    </source>
</evidence>
<sequence>MGTDPTAGIAARSLPGFAAPVIERCARVRQRLLRVDRAHPWIFDAAVTAVVFLLFGGPDLWRPAHSGGPHDPQVVLTQLPAPVSLLLQAGLLLPLLWRRRAPTLAFGVMAAVFLVQWLLGAGLRADAALLIALYSVALRARPDRVLWACVAAAAVMVPVSFRVASGALRWEVLFFLLSAVTAAVALGLVVRSRRAQLVALRERAAQLEVERDQRSRLAAATERTRVAREMHDIIGHNLSVIITVADGGAYAAETDPARGREALLLIGDAGRQALGELRRMLGVLRERGTEHAEAPELEPQPGIADLETLFARVRAAGTEVVYHSGGALDGLDRGMQLMAYRIVQEALTNTLKHVGPGSRADVTVGADAGQLRIRVRDNGRRDGSTVSASPGEGHGLAGMRERAALYGGTVTAGPTSGGGWDVEAILDLTDNPPLPNSAGGQP</sequence>
<proteinExistence type="predicted"/>
<feature type="transmembrane region" description="Helical" evidence="9">
    <location>
        <begin position="104"/>
        <end position="125"/>
    </location>
</feature>
<dbReference type="Gene3D" id="3.30.565.10">
    <property type="entry name" value="Histidine kinase-like ATPase, C-terminal domain"/>
    <property type="match status" value="1"/>
</dbReference>
<keyword evidence="9" id="KW-1133">Transmembrane helix</keyword>
<evidence type="ECO:0000256" key="9">
    <source>
        <dbReference type="SAM" id="Phobius"/>
    </source>
</evidence>
<dbReference type="EMBL" id="JBIAQY010000014">
    <property type="protein sequence ID" value="MFF3572564.1"/>
    <property type="molecule type" value="Genomic_DNA"/>
</dbReference>
<evidence type="ECO:0000256" key="4">
    <source>
        <dbReference type="ARBA" id="ARBA00022679"/>
    </source>
</evidence>
<feature type="transmembrane region" description="Helical" evidence="9">
    <location>
        <begin position="145"/>
        <end position="165"/>
    </location>
</feature>
<dbReference type="SMART" id="SM00387">
    <property type="entry name" value="HATPase_c"/>
    <property type="match status" value="1"/>
</dbReference>
<dbReference type="Pfam" id="PF07730">
    <property type="entry name" value="HisKA_3"/>
    <property type="match status" value="1"/>
</dbReference>
<dbReference type="GO" id="GO:0016301">
    <property type="term" value="F:kinase activity"/>
    <property type="evidence" value="ECO:0007669"/>
    <property type="project" value="UniProtKB-KW"/>
</dbReference>
<evidence type="ECO:0000313" key="12">
    <source>
        <dbReference type="Proteomes" id="UP001601992"/>
    </source>
</evidence>
<keyword evidence="4" id="KW-0808">Transferase</keyword>
<dbReference type="RefSeq" id="WP_387406089.1">
    <property type="nucleotide sequence ID" value="NZ_JBIAQY010000014.1"/>
</dbReference>
<protein>
    <recommendedName>
        <fullName evidence="2">histidine kinase</fullName>
        <ecNumber evidence="2">2.7.13.3</ecNumber>
    </recommendedName>
</protein>
<feature type="domain" description="Histidine kinase/HSP90-like ATPase" evidence="10">
    <location>
        <begin position="334"/>
        <end position="430"/>
    </location>
</feature>
<evidence type="ECO:0000256" key="5">
    <source>
        <dbReference type="ARBA" id="ARBA00022741"/>
    </source>
</evidence>
<feature type="transmembrane region" description="Helical" evidence="9">
    <location>
        <begin position="172"/>
        <end position="190"/>
    </location>
</feature>
<keyword evidence="12" id="KW-1185">Reference proteome</keyword>
<feature type="transmembrane region" description="Helical" evidence="9">
    <location>
        <begin position="75"/>
        <end position="97"/>
    </location>
</feature>
<evidence type="ECO:0000313" key="11">
    <source>
        <dbReference type="EMBL" id="MFF3572564.1"/>
    </source>
</evidence>
<evidence type="ECO:0000256" key="7">
    <source>
        <dbReference type="ARBA" id="ARBA00022840"/>
    </source>
</evidence>
<dbReference type="Proteomes" id="UP001601992">
    <property type="component" value="Unassembled WGS sequence"/>
</dbReference>
<dbReference type="CDD" id="cd16917">
    <property type="entry name" value="HATPase_UhpB-NarQ-NarX-like"/>
    <property type="match status" value="1"/>
</dbReference>
<name>A0ABW6SA71_9NOCA</name>
<organism evidence="11 12">
    <name type="scientific">Nocardia jiangxiensis</name>
    <dbReference type="NCBI Taxonomy" id="282685"/>
    <lineage>
        <taxon>Bacteria</taxon>
        <taxon>Bacillati</taxon>
        <taxon>Actinomycetota</taxon>
        <taxon>Actinomycetes</taxon>
        <taxon>Mycobacteriales</taxon>
        <taxon>Nocardiaceae</taxon>
        <taxon>Nocardia</taxon>
    </lineage>
</organism>
<feature type="transmembrane region" description="Helical" evidence="9">
    <location>
        <begin position="38"/>
        <end position="55"/>
    </location>
</feature>
<dbReference type="InterPro" id="IPR036890">
    <property type="entry name" value="HATPase_C_sf"/>
</dbReference>
<reference evidence="11 12" key="1">
    <citation type="submission" date="2024-10" db="EMBL/GenBank/DDBJ databases">
        <title>The Natural Products Discovery Center: Release of the First 8490 Sequenced Strains for Exploring Actinobacteria Biosynthetic Diversity.</title>
        <authorList>
            <person name="Kalkreuter E."/>
            <person name="Kautsar S.A."/>
            <person name="Yang D."/>
            <person name="Bader C.D."/>
            <person name="Teijaro C.N."/>
            <person name="Fluegel L."/>
            <person name="Davis C.M."/>
            <person name="Simpson J.R."/>
            <person name="Lauterbach L."/>
            <person name="Steele A.D."/>
            <person name="Gui C."/>
            <person name="Meng S."/>
            <person name="Li G."/>
            <person name="Viehrig K."/>
            <person name="Ye F."/>
            <person name="Su P."/>
            <person name="Kiefer A.F."/>
            <person name="Nichols A."/>
            <person name="Cepeda A.J."/>
            <person name="Yan W."/>
            <person name="Fan B."/>
            <person name="Jiang Y."/>
            <person name="Adhikari A."/>
            <person name="Zheng C.-J."/>
            <person name="Schuster L."/>
            <person name="Cowan T.M."/>
            <person name="Smanski M.J."/>
            <person name="Chevrette M.G."/>
            <person name="De Carvalho L.P.S."/>
            <person name="Shen B."/>
        </authorList>
    </citation>
    <scope>NUCLEOTIDE SEQUENCE [LARGE SCALE GENOMIC DNA]</scope>
    <source>
        <strain evidence="11 12">NPDC002593</strain>
    </source>
</reference>
<evidence type="ECO:0000256" key="8">
    <source>
        <dbReference type="ARBA" id="ARBA00023012"/>
    </source>
</evidence>
<keyword evidence="9" id="KW-0812">Transmembrane</keyword>
<comment type="caution">
    <text evidence="11">The sequence shown here is derived from an EMBL/GenBank/DDBJ whole genome shotgun (WGS) entry which is preliminary data.</text>
</comment>
<keyword evidence="6 11" id="KW-0418">Kinase</keyword>
<evidence type="ECO:0000256" key="1">
    <source>
        <dbReference type="ARBA" id="ARBA00000085"/>
    </source>
</evidence>
<dbReference type="InterPro" id="IPR055558">
    <property type="entry name" value="DUF7134"/>
</dbReference>
<dbReference type="SUPFAM" id="SSF55874">
    <property type="entry name" value="ATPase domain of HSP90 chaperone/DNA topoisomerase II/histidine kinase"/>
    <property type="match status" value="1"/>
</dbReference>
<keyword evidence="3" id="KW-0597">Phosphoprotein</keyword>
<dbReference type="InterPro" id="IPR011712">
    <property type="entry name" value="Sig_transdc_His_kin_sub3_dim/P"/>
</dbReference>
<keyword evidence="8" id="KW-0902">Two-component regulatory system</keyword>
<dbReference type="PANTHER" id="PTHR24421:SF10">
    <property type="entry name" value="NITRATE_NITRITE SENSOR PROTEIN NARQ"/>
    <property type="match status" value="1"/>
</dbReference>
<keyword evidence="5" id="KW-0547">Nucleotide-binding</keyword>
<evidence type="ECO:0000256" key="2">
    <source>
        <dbReference type="ARBA" id="ARBA00012438"/>
    </source>
</evidence>
<dbReference type="Gene3D" id="1.20.5.1930">
    <property type="match status" value="1"/>
</dbReference>
<dbReference type="EC" id="2.7.13.3" evidence="2"/>
<evidence type="ECO:0000256" key="3">
    <source>
        <dbReference type="ARBA" id="ARBA00022553"/>
    </source>
</evidence>
<dbReference type="InterPro" id="IPR003594">
    <property type="entry name" value="HATPase_dom"/>
</dbReference>